<feature type="compositionally biased region" description="Low complexity" evidence="2">
    <location>
        <begin position="1"/>
        <end position="18"/>
    </location>
</feature>
<gene>
    <name evidence="3" type="ORF">A4X09_0g5252</name>
</gene>
<organism evidence="3 4">
    <name type="scientific">Tilletia walkeri</name>
    <dbReference type="NCBI Taxonomy" id="117179"/>
    <lineage>
        <taxon>Eukaryota</taxon>
        <taxon>Fungi</taxon>
        <taxon>Dikarya</taxon>
        <taxon>Basidiomycota</taxon>
        <taxon>Ustilaginomycotina</taxon>
        <taxon>Exobasidiomycetes</taxon>
        <taxon>Tilletiales</taxon>
        <taxon>Tilletiaceae</taxon>
        <taxon>Tilletia</taxon>
    </lineage>
</organism>
<feature type="region of interest" description="Disordered" evidence="2">
    <location>
        <begin position="508"/>
        <end position="567"/>
    </location>
</feature>
<evidence type="ECO:0000313" key="3">
    <source>
        <dbReference type="EMBL" id="KAE8267095.1"/>
    </source>
</evidence>
<feature type="compositionally biased region" description="Basic and acidic residues" evidence="2">
    <location>
        <begin position="1116"/>
        <end position="1131"/>
    </location>
</feature>
<evidence type="ECO:0000313" key="4">
    <source>
        <dbReference type="Proteomes" id="UP000078113"/>
    </source>
</evidence>
<sequence>MTAATSSSASTSASASATTRDESIQAAKKKLKAYRAKQAQAAAGGKRTSIIAPSSSTASTHTRTHSHSRKPSLVHIASTPTDRRSSRHARIPSIATHRQSVDLKNFNPALFTSSQQQQQVPPPPMTTAEKRLSRHARNPSIATHRQSVDLMNFNPALFASSQPQQQEPPPPAMTTAEKRLSRHARNPSIATHRQSVDLMNFNPALSASSQPQQQQQAPPPPMTTAEKRLSRHARNPSIATHRQSVDLMNFNPALFASSQPQQQPSTSPLTSTVELPGFDDVHGPEAMDKRASTTLIKRNSLNTAADTVDSNIIAGVAFAGPRSPRSPFRDSLKLPRLGSAQQQDVLLPPAGGRQRPQSLYGAPLLASLSADTEDSLQFAGPASSSALAASQSNPDGLSTLTELAEGDEEEESDSNATKPKKTVDEQPQETDELDRLRKQARRASLTPRPLKLKSRPASLFLPSGGLAGAMAHRIDPLSTQRGILPASSSVREMPLAFKRNSLLLSGRMGAPLPSETSSPASSVDSSLVSSITKAVEEPSSAKTSPPKTAPAVGPSTPVDEPVMDGDDVILPGPATATTAAAQAAVGTTTLRQGMRALRLGSIVSATSSTGTVGPPTSSSIMSPTLSASESLAEAFFSGPAPVSAPAQTSAASHSVNGSTSSSPQLPHSASAFQATPKPSATNPGRRSSIVYRSSSNTTSATSSNYGMGIKRNRRTNTADSSASSISPPSSISTTHGGGRGEASASEVSTITVPVVTYEDMCARAAQSDAVRRSLDRTARELAVSEGERLRATAALKEKESQLLEMEEKVLEANEQAEMLNEDVEGWKERCKVAEANLARERVGMEESRISSEVALVAMREWIQTLTSMLEGAGIKVPSLGASSSSPMAMEQPGSASGSRSATDSQQIDVAELGPGTGLRKERPGKLDLMSVLRNPVSSPVSPSLGFSPSGGGYFASSTGGLPSAALATPALIRRAATSGGGSQHGSEGSSGTGGVGGLSSSTPHLDMEATVRLLREMRQQIFNLAGKLEFERKEHGKTKEMLEEMRKARVLEEVSVPAPASGLPVQSVEIEDEARQEKTEGGQGFYTHANAAVGVVAGERASSNYTDSRFISYDEIRGEQSRDEPTLEMDRTAGTTMDQPSYETAATEFSHVESSSSVDQDAARTSSSTPGLEYDHQPEGSGSFSHLRTVREKSAFNSGTFGYDDQLRSIEEGDSLREDVIRRRSDESSVESQGPPSPAEIDLEAQGGEDMYDDGDSAFEDEAEMETPELDIEQWNRPDVVRAWSLSRATAAAKKSRSRAAARGNKGGSTPFATSAYRHRHQPSFEDFFGIMTERRLPALPTPTSALEMPPVYSEYDPKVGSIRLSAGRITSYMRPEVYDVMPGGLPGAGSIVDGSSSAAGGLTRSTSLQGGSRWANAAGVGRTGSVSTAGKDRSYSALPKRLSMPVQPKPAQPKRMSATRPLKAFVDARSVPMPQAAAKHDLDFAWATVSGIGPLLQL</sequence>
<feature type="region of interest" description="Disordered" evidence="2">
    <location>
        <begin position="1"/>
        <end position="97"/>
    </location>
</feature>
<keyword evidence="4" id="KW-1185">Reference proteome</keyword>
<keyword evidence="1" id="KW-0175">Coiled coil</keyword>
<feature type="region of interest" description="Disordered" evidence="2">
    <location>
        <begin position="605"/>
        <end position="624"/>
    </location>
</feature>
<feature type="region of interest" description="Disordered" evidence="2">
    <location>
        <begin position="1221"/>
        <end position="1256"/>
    </location>
</feature>
<dbReference type="EMBL" id="LWDG02000259">
    <property type="protein sequence ID" value="KAE8267095.1"/>
    <property type="molecule type" value="Genomic_DNA"/>
</dbReference>
<feature type="region of interest" description="Disordered" evidence="2">
    <location>
        <begin position="880"/>
        <end position="905"/>
    </location>
</feature>
<feature type="region of interest" description="Disordered" evidence="2">
    <location>
        <begin position="160"/>
        <end position="189"/>
    </location>
</feature>
<feature type="coiled-coil region" evidence="1">
    <location>
        <begin position="788"/>
        <end position="836"/>
    </location>
</feature>
<feature type="compositionally biased region" description="Low complexity" evidence="2">
    <location>
        <begin position="36"/>
        <end position="61"/>
    </location>
</feature>
<reference evidence="3" key="1">
    <citation type="submission" date="2016-04" db="EMBL/GenBank/DDBJ databases">
        <authorList>
            <person name="Nguyen H.D."/>
            <person name="Samba Siva P."/>
            <person name="Cullis J."/>
            <person name="Levesque C.A."/>
            <person name="Hambleton S."/>
        </authorList>
    </citation>
    <scope>NUCLEOTIDE SEQUENCE</scope>
    <source>
        <strain evidence="3">DAOMC 236422</strain>
    </source>
</reference>
<feature type="compositionally biased region" description="Low complexity" evidence="2">
    <location>
        <begin position="693"/>
        <end position="704"/>
    </location>
</feature>
<feature type="compositionally biased region" description="Polar residues" evidence="2">
    <location>
        <begin position="1133"/>
        <end position="1144"/>
    </location>
</feature>
<feature type="region of interest" description="Disordered" evidence="2">
    <location>
        <begin position="206"/>
        <end position="234"/>
    </location>
</feature>
<feature type="region of interest" description="Disordered" evidence="2">
    <location>
        <begin position="257"/>
        <end position="285"/>
    </location>
</feature>
<feature type="compositionally biased region" description="Low complexity" evidence="2">
    <location>
        <begin position="206"/>
        <end position="216"/>
    </location>
</feature>
<feature type="region of interest" description="Disordered" evidence="2">
    <location>
        <begin position="112"/>
        <end position="139"/>
    </location>
</feature>
<feature type="region of interest" description="Disordered" evidence="2">
    <location>
        <begin position="1116"/>
        <end position="1184"/>
    </location>
</feature>
<feature type="compositionally biased region" description="Polar residues" evidence="2">
    <location>
        <begin position="1152"/>
        <end position="1170"/>
    </location>
</feature>
<proteinExistence type="predicted"/>
<evidence type="ECO:0000256" key="1">
    <source>
        <dbReference type="SAM" id="Coils"/>
    </source>
</evidence>
<feature type="region of interest" description="Disordered" evidence="2">
    <location>
        <begin position="1295"/>
        <end position="1314"/>
    </location>
</feature>
<feature type="compositionally biased region" description="Gly residues" evidence="2">
    <location>
        <begin position="978"/>
        <end position="997"/>
    </location>
</feature>
<name>A0A8X7N7B7_9BASI</name>
<feature type="compositionally biased region" description="Low complexity" evidence="2">
    <location>
        <begin position="379"/>
        <end position="392"/>
    </location>
</feature>
<feature type="compositionally biased region" description="Polar residues" evidence="2">
    <location>
        <begin position="893"/>
        <end position="905"/>
    </location>
</feature>
<feature type="compositionally biased region" description="Low complexity" evidence="2">
    <location>
        <begin position="257"/>
        <end position="272"/>
    </location>
</feature>
<feature type="compositionally biased region" description="Acidic residues" evidence="2">
    <location>
        <begin position="404"/>
        <end position="413"/>
    </location>
</feature>
<feature type="region of interest" description="Disordered" evidence="2">
    <location>
        <begin position="639"/>
        <end position="746"/>
    </location>
</feature>
<feature type="region of interest" description="Disordered" evidence="2">
    <location>
        <begin position="376"/>
        <end position="435"/>
    </location>
</feature>
<comment type="caution">
    <text evidence="3">The sequence shown here is derived from an EMBL/GenBank/DDBJ whole genome shotgun (WGS) entry which is preliminary data.</text>
</comment>
<feature type="region of interest" description="Disordered" evidence="2">
    <location>
        <begin position="976"/>
        <end position="1003"/>
    </location>
</feature>
<protein>
    <submittedName>
        <fullName evidence="3">Uncharacterized protein</fullName>
    </submittedName>
</protein>
<evidence type="ECO:0000256" key="2">
    <source>
        <dbReference type="SAM" id="MobiDB-lite"/>
    </source>
</evidence>
<feature type="compositionally biased region" description="Polar residues" evidence="2">
    <location>
        <begin position="645"/>
        <end position="685"/>
    </location>
</feature>
<feature type="compositionally biased region" description="Low complexity" evidence="2">
    <location>
        <begin position="720"/>
        <end position="732"/>
    </location>
</feature>
<feature type="compositionally biased region" description="Basic residues" evidence="2">
    <location>
        <begin position="62"/>
        <end position="72"/>
    </location>
</feature>
<feature type="compositionally biased region" description="Low complexity" evidence="2">
    <location>
        <begin position="510"/>
        <end position="530"/>
    </location>
</feature>
<reference evidence="3" key="2">
    <citation type="journal article" date="2019" name="IMA Fungus">
        <title>Genome sequencing and comparison of five Tilletia species to identify candidate genes for the detection of regulated species infecting wheat.</title>
        <authorList>
            <person name="Nguyen H.D.T."/>
            <person name="Sultana T."/>
            <person name="Kesanakurti P."/>
            <person name="Hambleton S."/>
        </authorList>
    </citation>
    <scope>NUCLEOTIDE SEQUENCE</scope>
    <source>
        <strain evidence="3">DAOMC 236422</strain>
    </source>
</reference>
<accession>A0A8X7N7B7</accession>
<dbReference type="Proteomes" id="UP000078113">
    <property type="component" value="Unassembled WGS sequence"/>
</dbReference>